<evidence type="ECO:0000256" key="1">
    <source>
        <dbReference type="ARBA" id="ARBA00023013"/>
    </source>
</evidence>
<proteinExistence type="predicted"/>
<dbReference type="PANTHER" id="PTHR33142">
    <property type="entry name" value="CYCLIN-DEPENDENT PROTEIN KINASE INHIBITOR SMR13"/>
    <property type="match status" value="1"/>
</dbReference>
<accession>A0A5N6NC99</accession>
<keyword evidence="1" id="KW-0649">Protein kinase inhibitor</keyword>
<keyword evidence="2" id="KW-0131">Cell cycle</keyword>
<evidence type="ECO:0000256" key="2">
    <source>
        <dbReference type="ARBA" id="ARBA00023306"/>
    </source>
</evidence>
<evidence type="ECO:0000313" key="4">
    <source>
        <dbReference type="EMBL" id="KAD4584568.1"/>
    </source>
</evidence>
<dbReference type="InterPro" id="IPR040389">
    <property type="entry name" value="SMR"/>
</dbReference>
<dbReference type="AlphaFoldDB" id="A0A5N6NC99"/>
<dbReference type="OrthoDB" id="1933617at2759"/>
<feature type="compositionally biased region" description="Polar residues" evidence="3">
    <location>
        <begin position="57"/>
        <end position="72"/>
    </location>
</feature>
<dbReference type="EMBL" id="SZYD01000012">
    <property type="protein sequence ID" value="KAD4584568.1"/>
    <property type="molecule type" value="Genomic_DNA"/>
</dbReference>
<gene>
    <name evidence="4" type="ORF">E3N88_22169</name>
</gene>
<dbReference type="GO" id="GO:0004860">
    <property type="term" value="F:protein kinase inhibitor activity"/>
    <property type="evidence" value="ECO:0007669"/>
    <property type="project" value="UniProtKB-KW"/>
</dbReference>
<keyword evidence="5" id="KW-1185">Reference proteome</keyword>
<reference evidence="4 5" key="1">
    <citation type="submission" date="2019-05" db="EMBL/GenBank/DDBJ databases">
        <title>Mikania micrantha, genome provides insights into the molecular mechanism of rapid growth.</title>
        <authorList>
            <person name="Liu B."/>
        </authorList>
    </citation>
    <scope>NUCLEOTIDE SEQUENCE [LARGE SCALE GENOMIC DNA]</scope>
    <source>
        <strain evidence="4">NLD-2019</strain>
        <tissue evidence="4">Leaf</tissue>
    </source>
</reference>
<organism evidence="4 5">
    <name type="scientific">Mikania micrantha</name>
    <name type="common">bitter vine</name>
    <dbReference type="NCBI Taxonomy" id="192012"/>
    <lineage>
        <taxon>Eukaryota</taxon>
        <taxon>Viridiplantae</taxon>
        <taxon>Streptophyta</taxon>
        <taxon>Embryophyta</taxon>
        <taxon>Tracheophyta</taxon>
        <taxon>Spermatophyta</taxon>
        <taxon>Magnoliopsida</taxon>
        <taxon>eudicotyledons</taxon>
        <taxon>Gunneridae</taxon>
        <taxon>Pentapetalae</taxon>
        <taxon>asterids</taxon>
        <taxon>campanulids</taxon>
        <taxon>Asterales</taxon>
        <taxon>Asteraceae</taxon>
        <taxon>Asteroideae</taxon>
        <taxon>Heliantheae alliance</taxon>
        <taxon>Eupatorieae</taxon>
        <taxon>Mikania</taxon>
    </lineage>
</organism>
<dbReference type="PANTHER" id="PTHR33142:SF8">
    <property type="entry name" value="CYCLIN-DEPENDENT PROTEIN KINASE INHIBITOR SMR9"/>
    <property type="match status" value="1"/>
</dbReference>
<comment type="caution">
    <text evidence="4">The sequence shown here is derived from an EMBL/GenBank/DDBJ whole genome shotgun (WGS) entry which is preliminary data.</text>
</comment>
<name>A0A5N6NC99_9ASTR</name>
<evidence type="ECO:0000256" key="3">
    <source>
        <dbReference type="SAM" id="MobiDB-lite"/>
    </source>
</evidence>
<dbReference type="Proteomes" id="UP000326396">
    <property type="component" value="Linkage Group LG2"/>
</dbReference>
<evidence type="ECO:0000313" key="5">
    <source>
        <dbReference type="Proteomes" id="UP000326396"/>
    </source>
</evidence>
<feature type="region of interest" description="Disordered" evidence="3">
    <location>
        <begin position="22"/>
        <end position="90"/>
    </location>
</feature>
<sequence length="156" mass="17318">MSSDTNEQHECKSLKTFELSQFQHQKQEDENNPALTIKLPSPIEEFNNGVDEDDEPTTPTSSDQKIPVTTSCPPAPRKPKSLPMGNKRKSRDFQRISVDLMVMINAMLVQPAVITGVDILAGRDLGAGERAKKVKKANGAFNMCKKCNRTLSVFLE</sequence>
<protein>
    <submittedName>
        <fullName evidence="4">Uncharacterized protein</fullName>
    </submittedName>
</protein>
<dbReference type="GO" id="GO:0032875">
    <property type="term" value="P:regulation of DNA endoreduplication"/>
    <property type="evidence" value="ECO:0007669"/>
    <property type="project" value="InterPro"/>
</dbReference>